<keyword evidence="11" id="KW-0479">Metal-binding</keyword>
<evidence type="ECO:0000256" key="1">
    <source>
        <dbReference type="ARBA" id="ARBA00004606"/>
    </source>
</evidence>
<proteinExistence type="inferred from homology"/>
<dbReference type="GO" id="GO:0006688">
    <property type="term" value="P:glycosphingolipid biosynthetic process"/>
    <property type="evidence" value="ECO:0007669"/>
    <property type="project" value="TreeGrafter"/>
</dbReference>
<dbReference type="CDD" id="cd00899">
    <property type="entry name" value="b4GalT"/>
    <property type="match status" value="1"/>
</dbReference>
<reference evidence="14 15" key="1">
    <citation type="submission" date="2013-05" db="EMBL/GenBank/DDBJ databases">
        <title>Draft genome of the parasitic nematode Anyclostoma ceylanicum.</title>
        <authorList>
            <person name="Mitreva M."/>
        </authorList>
    </citation>
    <scope>NUCLEOTIDE SEQUENCE [LARGE SCALE GENOMIC DNA]</scope>
</reference>
<dbReference type="Pfam" id="PF02709">
    <property type="entry name" value="Glyco_transf_7C"/>
    <property type="match status" value="1"/>
</dbReference>
<dbReference type="AlphaFoldDB" id="A0A0D6MD30"/>
<evidence type="ECO:0000256" key="8">
    <source>
        <dbReference type="ARBA" id="ARBA00022989"/>
    </source>
</evidence>
<protein>
    <recommendedName>
        <fullName evidence="11">Beta-1,4-N-acetylgalactosaminyltransferase</fullName>
        <ecNumber evidence="11">2.4.1.-</ecNumber>
    </recommendedName>
    <alternativeName>
        <fullName evidence="11">Beta-4-GalNAcT</fullName>
    </alternativeName>
</protein>
<feature type="domain" description="Galactosyltransferase C-terminal" evidence="12">
    <location>
        <begin position="123"/>
        <end position="199"/>
    </location>
</feature>
<dbReference type="PRINTS" id="PR02050">
    <property type="entry name" value="B14GALTRFASE"/>
</dbReference>
<dbReference type="GO" id="GO:0005794">
    <property type="term" value="C:Golgi apparatus"/>
    <property type="evidence" value="ECO:0007669"/>
    <property type="project" value="TreeGrafter"/>
</dbReference>
<dbReference type="Pfam" id="PF13733">
    <property type="entry name" value="Glyco_transf_7N"/>
    <property type="match status" value="1"/>
</dbReference>
<dbReference type="EMBL" id="KE124787">
    <property type="protein sequence ID" value="EPB79947.1"/>
    <property type="molecule type" value="Genomic_DNA"/>
</dbReference>
<comment type="cofactor">
    <cofactor evidence="11">
        <name>Mn(2+)</name>
        <dbReference type="ChEBI" id="CHEBI:29035"/>
    </cofactor>
</comment>
<keyword evidence="9" id="KW-0472">Membrane</keyword>
<dbReference type="UniPathway" id="UPA00378"/>
<comment type="similarity">
    <text evidence="3 11">Belongs to the glycosyltransferase 7 family.</text>
</comment>
<dbReference type="Gene3D" id="3.90.550.10">
    <property type="entry name" value="Spore Coat Polysaccharide Biosynthesis Protein SpsA, Chain A"/>
    <property type="match status" value="1"/>
</dbReference>
<dbReference type="GO" id="GO:0046872">
    <property type="term" value="F:metal ion binding"/>
    <property type="evidence" value="ECO:0007669"/>
    <property type="project" value="UniProtKB-UniRule"/>
</dbReference>
<dbReference type="Proteomes" id="UP000054495">
    <property type="component" value="Unassembled WGS sequence"/>
</dbReference>
<evidence type="ECO:0000313" key="15">
    <source>
        <dbReference type="Proteomes" id="UP000054495"/>
    </source>
</evidence>
<keyword evidence="10 11" id="KW-0325">Glycoprotein</keyword>
<keyword evidence="8" id="KW-1133">Transmembrane helix</keyword>
<comment type="pathway">
    <text evidence="2 11">Protein modification; protein glycosylation.</text>
</comment>
<dbReference type="PANTHER" id="PTHR19300">
    <property type="entry name" value="BETA-1,4-GALACTOSYLTRANSFERASE"/>
    <property type="match status" value="1"/>
</dbReference>
<comment type="function">
    <text evidence="11">Catalyzes the transfer of galactose onto proteins or lipids.</text>
</comment>
<name>A0A0D6MD30_9BILA</name>
<dbReference type="GO" id="GO:0005975">
    <property type="term" value="P:carbohydrate metabolic process"/>
    <property type="evidence" value="ECO:0007669"/>
    <property type="project" value="InterPro"/>
</dbReference>
<keyword evidence="6" id="KW-0812">Transmembrane</keyword>
<evidence type="ECO:0000256" key="9">
    <source>
        <dbReference type="ARBA" id="ARBA00023136"/>
    </source>
</evidence>
<evidence type="ECO:0000256" key="4">
    <source>
        <dbReference type="ARBA" id="ARBA00022676"/>
    </source>
</evidence>
<evidence type="ECO:0000256" key="10">
    <source>
        <dbReference type="ARBA" id="ARBA00023180"/>
    </source>
</evidence>
<evidence type="ECO:0000259" key="12">
    <source>
        <dbReference type="Pfam" id="PF02709"/>
    </source>
</evidence>
<dbReference type="InterPro" id="IPR029044">
    <property type="entry name" value="Nucleotide-diphossugar_trans"/>
</dbReference>
<sequence>MDVISEEQLAKKLNYLRPGGHYNPSGCTSKYRVAIVVPYRDRESHLHVLLNNFHPFLTNQQLDYSIIVVEQAANQTFNRGKLLNVGFIESMRLYDWHCFVFHDVDLLPEDTRNLHSCPETNPRHMAVAVDKFKYKLFYDGMFGTSCSLTVRQFLNVNGFSNRFWGWGGEDDDMYSRIISAGYKVERYNTSIARYKMIKHGKDSSNPVNPCRYKLLAKTKRDWKTDGLSSLRYKLLNVTLKPLYTHILVDLLEAEEKPSVNKQFCEVKNGGMYGCGLGYGGWGYGMGMYGGYGYGGFGCGLGGFGGWMGK</sequence>
<keyword evidence="4 11" id="KW-0328">Glycosyltransferase</keyword>
<evidence type="ECO:0000256" key="2">
    <source>
        <dbReference type="ARBA" id="ARBA00004922"/>
    </source>
</evidence>
<dbReference type="EC" id="2.4.1.-" evidence="11"/>
<evidence type="ECO:0000256" key="5">
    <source>
        <dbReference type="ARBA" id="ARBA00022679"/>
    </source>
</evidence>
<accession>A0A0D6MD30</accession>
<feature type="domain" description="Galactosyltransferase N-terminal" evidence="13">
    <location>
        <begin position="5"/>
        <end position="118"/>
    </location>
</feature>
<dbReference type="InterPro" id="IPR003859">
    <property type="entry name" value="Galactosyl_T"/>
</dbReference>
<keyword evidence="11" id="KW-0464">Manganese</keyword>
<evidence type="ECO:0000256" key="11">
    <source>
        <dbReference type="RuleBase" id="RU368121"/>
    </source>
</evidence>
<evidence type="ECO:0000256" key="3">
    <source>
        <dbReference type="ARBA" id="ARBA00005735"/>
    </source>
</evidence>
<evidence type="ECO:0000313" key="14">
    <source>
        <dbReference type="EMBL" id="EPB79947.1"/>
    </source>
</evidence>
<dbReference type="GO" id="GO:0008378">
    <property type="term" value="F:galactosyltransferase activity"/>
    <property type="evidence" value="ECO:0007669"/>
    <property type="project" value="TreeGrafter"/>
</dbReference>
<dbReference type="InterPro" id="IPR027791">
    <property type="entry name" value="Galactosyl_T_C"/>
</dbReference>
<keyword evidence="15" id="KW-1185">Reference proteome</keyword>
<evidence type="ECO:0000259" key="13">
    <source>
        <dbReference type="Pfam" id="PF13733"/>
    </source>
</evidence>
<dbReference type="SUPFAM" id="SSF53448">
    <property type="entry name" value="Nucleotide-diphospho-sugar transferases"/>
    <property type="match status" value="1"/>
</dbReference>
<evidence type="ECO:0000256" key="6">
    <source>
        <dbReference type="ARBA" id="ARBA00022692"/>
    </source>
</evidence>
<organism evidence="14 15">
    <name type="scientific">Ancylostoma ceylanicum</name>
    <dbReference type="NCBI Taxonomy" id="53326"/>
    <lineage>
        <taxon>Eukaryota</taxon>
        <taxon>Metazoa</taxon>
        <taxon>Ecdysozoa</taxon>
        <taxon>Nematoda</taxon>
        <taxon>Chromadorea</taxon>
        <taxon>Rhabditida</taxon>
        <taxon>Rhabditina</taxon>
        <taxon>Rhabditomorpha</taxon>
        <taxon>Strongyloidea</taxon>
        <taxon>Ancylostomatidae</taxon>
        <taxon>Ancylostomatinae</taxon>
        <taxon>Ancylostoma</taxon>
    </lineage>
</organism>
<dbReference type="PANTHER" id="PTHR19300:SF57">
    <property type="entry name" value="BETA-1,4-N-ACETYLGALACTOSAMINYLTRANSFERASE"/>
    <property type="match status" value="1"/>
</dbReference>
<dbReference type="InterPro" id="IPR027995">
    <property type="entry name" value="Galactosyl_T_N"/>
</dbReference>
<keyword evidence="5 11" id="KW-0808">Transferase</keyword>
<comment type="subcellular location">
    <subcellularLocation>
        <location evidence="1 11">Membrane</location>
        <topology evidence="1 11">Single-pass type II membrane protein</topology>
    </subcellularLocation>
</comment>
<gene>
    <name evidence="14" type="ORF">ANCCEY_01013</name>
</gene>
<evidence type="ECO:0000256" key="7">
    <source>
        <dbReference type="ARBA" id="ARBA00022968"/>
    </source>
</evidence>
<dbReference type="GO" id="GO:0016020">
    <property type="term" value="C:membrane"/>
    <property type="evidence" value="ECO:0007669"/>
    <property type="project" value="UniProtKB-SubCell"/>
</dbReference>
<dbReference type="GO" id="GO:0033842">
    <property type="term" value="F:N-acetyl-beta-glucosaminyl-derivative 4-beta-N-acetylgalactosaminyltransferase activity"/>
    <property type="evidence" value="ECO:0007669"/>
    <property type="project" value="TreeGrafter"/>
</dbReference>
<keyword evidence="7 11" id="KW-0735">Signal-anchor</keyword>